<dbReference type="InterPro" id="IPR006427">
    <property type="entry name" value="Portal_HK97"/>
</dbReference>
<name>A0A975QHZ1_9ACTN</name>
<dbReference type="EMBL" id="CP074402">
    <property type="protein sequence ID" value="QVJ00336.1"/>
    <property type="molecule type" value="Genomic_DNA"/>
</dbReference>
<dbReference type="Pfam" id="PF04860">
    <property type="entry name" value="Phage_portal"/>
    <property type="match status" value="1"/>
</dbReference>
<evidence type="ECO:0000256" key="1">
    <source>
        <dbReference type="SAM" id="MobiDB-lite"/>
    </source>
</evidence>
<keyword evidence="3" id="KW-1185">Reference proteome</keyword>
<gene>
    <name evidence="2" type="ORF">KGD82_16365</name>
</gene>
<feature type="region of interest" description="Disordered" evidence="1">
    <location>
        <begin position="395"/>
        <end position="416"/>
    </location>
</feature>
<dbReference type="Proteomes" id="UP000682416">
    <property type="component" value="Chromosome"/>
</dbReference>
<dbReference type="KEGG" id="nec:KGD82_16365"/>
<proteinExistence type="predicted"/>
<organism evidence="2 3">
    <name type="scientific">Nocardiopsis eucommiae</name>
    <dbReference type="NCBI Taxonomy" id="2831970"/>
    <lineage>
        <taxon>Bacteria</taxon>
        <taxon>Bacillati</taxon>
        <taxon>Actinomycetota</taxon>
        <taxon>Actinomycetes</taxon>
        <taxon>Streptosporangiales</taxon>
        <taxon>Nocardiopsidaceae</taxon>
        <taxon>Nocardiopsis</taxon>
    </lineage>
</organism>
<dbReference type="InterPro" id="IPR006944">
    <property type="entry name" value="Phage/GTA_portal"/>
</dbReference>
<dbReference type="AlphaFoldDB" id="A0A975QHZ1"/>
<sequence>MTYIVSGGQLEQVQEHSGYTLPPAIQLGNTWVEHGQIFEAQPQVQTVVTFLARNIASLTLHAYERRSDVDRARLTNHPLPKLLRTPLPGRKLTRYQLFFRIVADRAIYDAAFVAKIRDENGRVIGLLPVPRPWVTTDGGSWIEPGEYIVAGTVRVPAEDMIHLHGYAVDSLWHGTSPMAALRNILLEEYEANRHRQQMWRNGARTSGFIQRPAPKNGRDWSDEARTRFQREFRDLYTGDGADAGGVPVLEDGMTYVPAGLDPRAAQYIEARKLTREEVAAAYHIPPPLVGILDHATFSNIREQHKQLYQDTLGPWLVDIDESLEIQLVPELADPDLVYLEFDIRSKLNGSFEERAAGASAAVGGPWMTVNEQRALDNLSAIEGGDELITPLNVIKGGQANPRDSAPPPDPAKALTPGTKARTLHVKTAPPENAVAHVEAELSKFFARQARSLSSLLGAAKTSGVLTKNAADVVNWDRWETELALLLETLNIGVAAQSARAALEDMGADPGDYDPADTAGWLAANAQGQAEAATATSREQVTEALDRENPAEALKHLFTMWAASRAAELAARQSLHVAGYSSVKEARRVFGSSARKTWRTTARNSRASHARLNGTTVPIDSRFANGARWPGDSILPARESAKCKCMLSITGTPQTDDDPGDTPDEE</sequence>
<evidence type="ECO:0000313" key="2">
    <source>
        <dbReference type="EMBL" id="QVJ00336.1"/>
    </source>
</evidence>
<evidence type="ECO:0000313" key="3">
    <source>
        <dbReference type="Proteomes" id="UP000682416"/>
    </source>
</evidence>
<accession>A0A975QHZ1</accession>
<protein>
    <submittedName>
        <fullName evidence="2">Phage portal protein</fullName>
    </submittedName>
</protein>
<reference evidence="2" key="1">
    <citation type="submission" date="2021-05" db="EMBL/GenBank/DDBJ databases">
        <authorList>
            <person name="Kaiqin L."/>
            <person name="Jian G."/>
        </authorList>
    </citation>
    <scope>NUCLEOTIDE SEQUENCE</scope>
    <source>
        <strain evidence="2">HDS5</strain>
    </source>
</reference>
<dbReference type="NCBIfam" id="TIGR01537">
    <property type="entry name" value="portal_HK97"/>
    <property type="match status" value="1"/>
</dbReference>